<evidence type="ECO:0000313" key="1">
    <source>
        <dbReference type="EMBL" id="MBR8463953.1"/>
    </source>
</evidence>
<dbReference type="RefSeq" id="WP_212141190.1">
    <property type="nucleotide sequence ID" value="NZ_JAGSSW010000004.1"/>
</dbReference>
<dbReference type="InterPro" id="IPR012675">
    <property type="entry name" value="Beta-grasp_dom_sf"/>
</dbReference>
<dbReference type="Proteomes" id="UP000682951">
    <property type="component" value="Unassembled WGS sequence"/>
</dbReference>
<dbReference type="EMBL" id="JAGSSW010000004">
    <property type="protein sequence ID" value="MBR8463953.1"/>
    <property type="molecule type" value="Genomic_DNA"/>
</dbReference>
<dbReference type="NCBIfam" id="TIGR01683">
    <property type="entry name" value="thiS"/>
    <property type="match status" value="1"/>
</dbReference>
<dbReference type="CDD" id="cd00565">
    <property type="entry name" value="Ubl_ThiS"/>
    <property type="match status" value="1"/>
</dbReference>
<dbReference type="InterPro" id="IPR016155">
    <property type="entry name" value="Mopterin_synth/thiamin_S_b"/>
</dbReference>
<protein>
    <submittedName>
        <fullName evidence="1">Sulfur carrier protein ThiS</fullName>
    </submittedName>
</protein>
<sequence>MINFRLNGESVELENDVSVSEFLSTQGYELKFIALERDGQILTKMQWQVAMMSEGKSYEVVEFVGGG</sequence>
<gene>
    <name evidence="1" type="primary">thiS</name>
    <name evidence="1" type="ORF">KDD93_05110</name>
</gene>
<dbReference type="InterPro" id="IPR003749">
    <property type="entry name" value="ThiS/MoaD-like"/>
</dbReference>
<dbReference type="Gene3D" id="3.10.20.30">
    <property type="match status" value="1"/>
</dbReference>
<evidence type="ECO:0000313" key="2">
    <source>
        <dbReference type="Proteomes" id="UP000682951"/>
    </source>
</evidence>
<reference evidence="1 2" key="1">
    <citation type="submission" date="2021-04" db="EMBL/GenBank/DDBJ databases">
        <title>Molecular and phenotypic characterization and identification of bacterial isolates recovered from the Anatolian ground squirrels (Spermophilus xanthoprymnus) and which have the potential to form a new species in the Campylobacter genus.</title>
        <authorList>
            <person name="Aydin F."/>
            <person name="Abay S."/>
            <person name="Kayman T."/>
            <person name="Karakaya E."/>
            <person name="Mustak H.K."/>
            <person name="Mustak I.B."/>
            <person name="Bilgin N."/>
            <person name="Duzler A."/>
            <person name="Sahin O."/>
            <person name="Guran O."/>
            <person name="Saticioglu I.B."/>
        </authorList>
    </citation>
    <scope>NUCLEOTIDE SEQUENCE [LARGE SCALE GENOMIC DNA]</scope>
    <source>
        <strain evidence="2">faydin-G24</strain>
    </source>
</reference>
<dbReference type="PANTHER" id="PTHR34472:SF1">
    <property type="entry name" value="SULFUR CARRIER PROTEIN THIS"/>
    <property type="match status" value="1"/>
</dbReference>
<dbReference type="InterPro" id="IPR010035">
    <property type="entry name" value="Thi_S"/>
</dbReference>
<keyword evidence="2" id="KW-1185">Reference proteome</keyword>
<organism evidence="1 2">
    <name type="scientific">Campylobacter anatolicus</name>
    <dbReference type="NCBI Taxonomy" id="2829105"/>
    <lineage>
        <taxon>Bacteria</taxon>
        <taxon>Pseudomonadati</taxon>
        <taxon>Campylobacterota</taxon>
        <taxon>Epsilonproteobacteria</taxon>
        <taxon>Campylobacterales</taxon>
        <taxon>Campylobacteraceae</taxon>
        <taxon>Campylobacter</taxon>
    </lineage>
</organism>
<name>A0ABS5HI77_9BACT</name>
<dbReference type="SUPFAM" id="SSF54285">
    <property type="entry name" value="MoaD/ThiS"/>
    <property type="match status" value="1"/>
</dbReference>
<proteinExistence type="predicted"/>
<accession>A0ABS5HI77</accession>
<dbReference type="Pfam" id="PF02597">
    <property type="entry name" value="ThiS"/>
    <property type="match status" value="1"/>
</dbReference>
<dbReference type="PANTHER" id="PTHR34472">
    <property type="entry name" value="SULFUR CARRIER PROTEIN THIS"/>
    <property type="match status" value="1"/>
</dbReference>
<comment type="caution">
    <text evidence="1">The sequence shown here is derived from an EMBL/GenBank/DDBJ whole genome shotgun (WGS) entry which is preliminary data.</text>
</comment>